<name>A0ACC1S4V2_9HYPO</name>
<evidence type="ECO:0000313" key="2">
    <source>
        <dbReference type="Proteomes" id="UP001148629"/>
    </source>
</evidence>
<accession>A0ACC1S4V2</accession>
<sequence length="192" mass="21929">MADRRAGLAPYLESVAIQAGVEAWWYPVWTNQLEVYTDNYANAYLSVAPQGSLKRKVTGGFNYIYPDFMIFENLGNGERNLRLVMEVKKDQLVDGMADAMEEAEDYAKRAINKKNSPLQQNINRMRRFGPYLVPGCAEKDLRGIPEESEVVGCVTVSKSWAREEKPEQFAMVESSRYRYAREASPERLVTKL</sequence>
<dbReference type="Proteomes" id="UP001148629">
    <property type="component" value="Unassembled WGS sequence"/>
</dbReference>
<evidence type="ECO:0000313" key="1">
    <source>
        <dbReference type="EMBL" id="KAJ3532144.1"/>
    </source>
</evidence>
<gene>
    <name evidence="1" type="ORF">NM208_g8572</name>
</gene>
<protein>
    <submittedName>
        <fullName evidence="1">Uncharacterized protein</fullName>
    </submittedName>
</protein>
<reference evidence="1" key="1">
    <citation type="submission" date="2022-08" db="EMBL/GenBank/DDBJ databases">
        <title>Genome Sequence of Fusarium decemcellulare.</title>
        <authorList>
            <person name="Buettner E."/>
        </authorList>
    </citation>
    <scope>NUCLEOTIDE SEQUENCE</scope>
    <source>
        <strain evidence="1">Babe19</strain>
    </source>
</reference>
<proteinExistence type="predicted"/>
<keyword evidence="2" id="KW-1185">Reference proteome</keyword>
<organism evidence="1 2">
    <name type="scientific">Fusarium decemcellulare</name>
    <dbReference type="NCBI Taxonomy" id="57161"/>
    <lineage>
        <taxon>Eukaryota</taxon>
        <taxon>Fungi</taxon>
        <taxon>Dikarya</taxon>
        <taxon>Ascomycota</taxon>
        <taxon>Pezizomycotina</taxon>
        <taxon>Sordariomycetes</taxon>
        <taxon>Hypocreomycetidae</taxon>
        <taxon>Hypocreales</taxon>
        <taxon>Nectriaceae</taxon>
        <taxon>Fusarium</taxon>
        <taxon>Fusarium decemcellulare species complex</taxon>
    </lineage>
</organism>
<comment type="caution">
    <text evidence="1">The sequence shown here is derived from an EMBL/GenBank/DDBJ whole genome shotgun (WGS) entry which is preliminary data.</text>
</comment>
<dbReference type="EMBL" id="JANRMS010000989">
    <property type="protein sequence ID" value="KAJ3532144.1"/>
    <property type="molecule type" value="Genomic_DNA"/>
</dbReference>